<evidence type="ECO:0000256" key="6">
    <source>
        <dbReference type="ARBA" id="ARBA00023115"/>
    </source>
</evidence>
<comment type="cofactor">
    <cofactor evidence="1">
        <name>pyruvate</name>
        <dbReference type="ChEBI" id="CHEBI:15361"/>
    </cofactor>
</comment>
<sequence>MRDVYGLHLMMRVSNVRNRAALSDGETVNRFLVELVHELDMNVLAGPMVTEEAGEPQRAGYSGVIILYESHAAIHTYSNLGEAFLDVFSCKPYDVSRVERVMNRYFGTFEIVEQTTLGRGVHWGSNVEREMESWREQRPESAPDAAPALAPVGGRVRVPEFQPAGSFG</sequence>
<evidence type="ECO:0008006" key="13">
    <source>
        <dbReference type="Google" id="ProtNLM"/>
    </source>
</evidence>
<keyword evidence="6" id="KW-0620">Polyamine biosynthesis</keyword>
<evidence type="ECO:0000256" key="5">
    <source>
        <dbReference type="ARBA" id="ARBA00023066"/>
    </source>
</evidence>
<dbReference type="Proteomes" id="UP000215027">
    <property type="component" value="Chromosome I"/>
</dbReference>
<organism evidence="11 12">
    <name type="scientific">Candidatus Promineifilum breve</name>
    <dbReference type="NCBI Taxonomy" id="1806508"/>
    <lineage>
        <taxon>Bacteria</taxon>
        <taxon>Bacillati</taxon>
        <taxon>Chloroflexota</taxon>
        <taxon>Ardenticatenia</taxon>
        <taxon>Candidatus Promineifilales</taxon>
        <taxon>Candidatus Promineifilaceae</taxon>
        <taxon>Candidatus Promineifilum</taxon>
    </lineage>
</organism>
<evidence type="ECO:0000256" key="10">
    <source>
        <dbReference type="ARBA" id="ARBA00023317"/>
    </source>
</evidence>
<dbReference type="GO" id="GO:0005829">
    <property type="term" value="C:cytosol"/>
    <property type="evidence" value="ECO:0007669"/>
    <property type="project" value="TreeGrafter"/>
</dbReference>
<reference evidence="11" key="1">
    <citation type="submission" date="2016-01" db="EMBL/GenBank/DDBJ databases">
        <authorList>
            <person name="Mcilroy J.S."/>
            <person name="Karst M S."/>
            <person name="Albertsen M."/>
        </authorList>
    </citation>
    <scope>NUCLEOTIDE SEQUENCE</scope>
    <source>
        <strain evidence="11">Cfx-K</strain>
    </source>
</reference>
<evidence type="ECO:0000313" key="12">
    <source>
        <dbReference type="Proteomes" id="UP000215027"/>
    </source>
</evidence>
<gene>
    <name evidence="11" type="ORF">CFX0092_A2080</name>
</gene>
<keyword evidence="12" id="KW-1185">Reference proteome</keyword>
<evidence type="ECO:0000256" key="3">
    <source>
        <dbReference type="ARBA" id="ARBA00022793"/>
    </source>
</evidence>
<evidence type="ECO:0000256" key="4">
    <source>
        <dbReference type="ARBA" id="ARBA00022813"/>
    </source>
</evidence>
<evidence type="ECO:0000313" key="11">
    <source>
        <dbReference type="EMBL" id="CUS03958.2"/>
    </source>
</evidence>
<keyword evidence="2" id="KW-0949">S-adenosyl-L-methionine</keyword>
<dbReference type="RefSeq" id="WP_095043369.1">
    <property type="nucleotide sequence ID" value="NZ_LN890655.1"/>
</dbReference>
<evidence type="ECO:0000256" key="9">
    <source>
        <dbReference type="ARBA" id="ARBA00023270"/>
    </source>
</evidence>
<keyword evidence="9" id="KW-0704">Schiff base</keyword>
<dbReference type="EMBL" id="LN890655">
    <property type="protein sequence ID" value="CUS03958.2"/>
    <property type="molecule type" value="Genomic_DNA"/>
</dbReference>
<keyword evidence="10" id="KW-0670">Pyruvate</keyword>
<dbReference type="InterPro" id="IPR003826">
    <property type="entry name" value="AdoMetDC_fam_prok"/>
</dbReference>
<keyword evidence="8" id="KW-0456">Lyase</keyword>
<dbReference type="GO" id="GO:0004014">
    <property type="term" value="F:adenosylmethionine decarboxylase activity"/>
    <property type="evidence" value="ECO:0007669"/>
    <property type="project" value="InterPro"/>
</dbReference>
<evidence type="ECO:0000256" key="2">
    <source>
        <dbReference type="ARBA" id="ARBA00022691"/>
    </source>
</evidence>
<name>A0A160T4D5_9CHLR</name>
<evidence type="ECO:0000256" key="7">
    <source>
        <dbReference type="ARBA" id="ARBA00023145"/>
    </source>
</evidence>
<dbReference type="KEGG" id="pbf:CFX0092_A2080"/>
<dbReference type="OrthoDB" id="9793120at2"/>
<keyword evidence="3" id="KW-0210">Decarboxylase</keyword>
<keyword evidence="5" id="KW-0745">Spermidine biosynthesis</keyword>
<protein>
    <recommendedName>
        <fullName evidence="13">S-adenosylmethionine decarboxylase proenzyme</fullName>
    </recommendedName>
</protein>
<dbReference type="Pfam" id="PF02675">
    <property type="entry name" value="AdoMet_dc"/>
    <property type="match status" value="1"/>
</dbReference>
<dbReference type="Gene3D" id="3.60.90.10">
    <property type="entry name" value="S-adenosylmethionine decarboxylase"/>
    <property type="match status" value="1"/>
</dbReference>
<dbReference type="GO" id="GO:0008295">
    <property type="term" value="P:spermidine biosynthetic process"/>
    <property type="evidence" value="ECO:0007669"/>
    <property type="project" value="UniProtKB-KW"/>
</dbReference>
<evidence type="ECO:0000256" key="1">
    <source>
        <dbReference type="ARBA" id="ARBA00001928"/>
    </source>
</evidence>
<keyword evidence="4" id="KW-0068">Autocatalytic cleavage</keyword>
<dbReference type="AlphaFoldDB" id="A0A160T4D5"/>
<accession>A0A160T4D5</accession>
<dbReference type="SUPFAM" id="SSF56276">
    <property type="entry name" value="S-adenosylmethionine decarboxylase"/>
    <property type="match status" value="1"/>
</dbReference>
<dbReference type="PANTHER" id="PTHR33866">
    <property type="entry name" value="S-ADENOSYLMETHIONINE DECARBOXYLASE PROENZYME"/>
    <property type="match status" value="1"/>
</dbReference>
<dbReference type="PANTHER" id="PTHR33866:SF2">
    <property type="entry name" value="S-ADENOSYLMETHIONINE DECARBOXYLASE PROENZYME"/>
    <property type="match status" value="1"/>
</dbReference>
<proteinExistence type="predicted"/>
<evidence type="ECO:0000256" key="8">
    <source>
        <dbReference type="ARBA" id="ARBA00023239"/>
    </source>
</evidence>
<dbReference type="InterPro" id="IPR016067">
    <property type="entry name" value="S-AdoMet_deCO2ase_core"/>
</dbReference>
<keyword evidence="7" id="KW-0865">Zymogen</keyword>